<sequence length="257" mass="28402">MNFSRIFTIASNVFLEVVRDRILYIIGIFAVFLMGSIRLLPEVSAGLENKITLDFGIAMISLLGLLITVFVSANLINKEIDKKTVYLLVSKPVSPAELIIGKHFGISAFIAVLILVMTLLFFGILSFNKIPYPFTSLSIAFIFMWLQLSLVAAVGILLGVFTSSLLASLLTLGVYAMGSLSRDLLALGKISENPTLEQMMKVTYMILPDLARLDLKNEAVYGYLPPSSVLITNGIYAIIYMVLILSLSIAVFWQREF</sequence>
<protein>
    <recommendedName>
        <fullName evidence="4">ABC transporter permease</fullName>
    </recommendedName>
</protein>
<feature type="transmembrane region" description="Helical" evidence="1">
    <location>
        <begin position="155"/>
        <end position="177"/>
    </location>
</feature>
<dbReference type="AlphaFoldDB" id="A0A073CLT3"/>
<dbReference type="GeneID" id="77286296"/>
<feature type="transmembrane region" description="Helical" evidence="1">
    <location>
        <begin position="55"/>
        <end position="76"/>
    </location>
</feature>
<gene>
    <name evidence="2" type="ORF">A19Y_4625</name>
</gene>
<proteinExistence type="predicted"/>
<keyword evidence="1" id="KW-1133">Transmembrane helix</keyword>
<feature type="transmembrane region" description="Helical" evidence="1">
    <location>
        <begin position="104"/>
        <end position="124"/>
    </location>
</feature>
<keyword evidence="1" id="KW-0812">Transmembrane</keyword>
<dbReference type="PATRIC" id="fig|388467.6.peg.4566"/>
<organism evidence="2 3">
    <name type="scientific">Planktothrix agardhii (strain NIVA-CYA 126/8)</name>
    <dbReference type="NCBI Taxonomy" id="388467"/>
    <lineage>
        <taxon>Bacteria</taxon>
        <taxon>Bacillati</taxon>
        <taxon>Cyanobacteriota</taxon>
        <taxon>Cyanophyceae</taxon>
        <taxon>Oscillatoriophycideae</taxon>
        <taxon>Oscillatoriales</taxon>
        <taxon>Microcoleaceae</taxon>
        <taxon>Planktothrix</taxon>
    </lineage>
</organism>
<evidence type="ECO:0000313" key="3">
    <source>
        <dbReference type="Proteomes" id="UP000027395"/>
    </source>
</evidence>
<evidence type="ECO:0008006" key="4">
    <source>
        <dbReference type="Google" id="ProtNLM"/>
    </source>
</evidence>
<feature type="transmembrane region" description="Helical" evidence="1">
    <location>
        <begin position="234"/>
        <end position="253"/>
    </location>
</feature>
<dbReference type="Proteomes" id="UP000027395">
    <property type="component" value="Chromosome"/>
</dbReference>
<reference evidence="2 3" key="1">
    <citation type="journal article" date="2014" name="Appl. Environ. Microbiol.">
        <title>Elucidation of insertion elements encoded on plasmids and in vitro construction of shuttle vectors from the toxic cyanobacterium Planktothrix.</title>
        <authorList>
            <person name="Christiansen G."/>
            <person name="Goesmann A."/>
            <person name="Kurmayer R."/>
        </authorList>
    </citation>
    <scope>NUCLEOTIDE SEQUENCE [LARGE SCALE GENOMIC DNA]</scope>
    <source>
        <strain evidence="2 3">NIVA-CYA 126/8</strain>
    </source>
</reference>
<accession>A0A073CLT3</accession>
<name>A0A073CLT3_PLAA1</name>
<dbReference type="RefSeq" id="WP_026787281.1">
    <property type="nucleotide sequence ID" value="NZ_CM002803.1"/>
</dbReference>
<dbReference type="GO" id="GO:0005886">
    <property type="term" value="C:plasma membrane"/>
    <property type="evidence" value="ECO:0007669"/>
    <property type="project" value="UniProtKB-SubCell"/>
</dbReference>
<dbReference type="PANTHER" id="PTHR43471:SF10">
    <property type="entry name" value="SLL1107 PROTEIN"/>
    <property type="match status" value="1"/>
</dbReference>
<dbReference type="STRING" id="388467.A19Y_4625"/>
<feature type="transmembrane region" description="Helical" evidence="1">
    <location>
        <begin position="21"/>
        <end position="40"/>
    </location>
</feature>
<evidence type="ECO:0000313" key="2">
    <source>
        <dbReference type="EMBL" id="KEI69254.1"/>
    </source>
</evidence>
<dbReference type="EMBL" id="CM002803">
    <property type="protein sequence ID" value="KEI69254.1"/>
    <property type="molecule type" value="Genomic_DNA"/>
</dbReference>
<dbReference type="HOGENOM" id="CLU_070325_1_0_3"/>
<keyword evidence="3" id="KW-1185">Reference proteome</keyword>
<keyword evidence="1" id="KW-0472">Membrane</keyword>
<feature type="transmembrane region" description="Helical" evidence="1">
    <location>
        <begin position="130"/>
        <end position="148"/>
    </location>
</feature>
<evidence type="ECO:0000256" key="1">
    <source>
        <dbReference type="SAM" id="Phobius"/>
    </source>
</evidence>
<dbReference type="Pfam" id="PF12679">
    <property type="entry name" value="ABC2_membrane_2"/>
    <property type="match status" value="1"/>
</dbReference>
<dbReference type="GO" id="GO:0140359">
    <property type="term" value="F:ABC-type transporter activity"/>
    <property type="evidence" value="ECO:0007669"/>
    <property type="project" value="InterPro"/>
</dbReference>
<dbReference type="eggNOG" id="COG1277">
    <property type="taxonomic scope" value="Bacteria"/>
</dbReference>
<dbReference type="PANTHER" id="PTHR43471">
    <property type="entry name" value="ABC TRANSPORTER PERMEASE"/>
    <property type="match status" value="1"/>
</dbReference>